<gene>
    <name evidence="1" type="ORF">GGQ64_002941</name>
</gene>
<accession>A0A7W6DBQ9</accession>
<evidence type="ECO:0000313" key="2">
    <source>
        <dbReference type="Proteomes" id="UP000574761"/>
    </source>
</evidence>
<dbReference type="AlphaFoldDB" id="A0A7W6DBQ9"/>
<reference evidence="1 2" key="1">
    <citation type="submission" date="2020-08" db="EMBL/GenBank/DDBJ databases">
        <title>Genomic Encyclopedia of Type Strains, Phase IV (KMG-IV): sequencing the most valuable type-strain genomes for metagenomic binning, comparative biology and taxonomic classification.</title>
        <authorList>
            <person name="Goeker M."/>
        </authorList>
    </citation>
    <scope>NUCLEOTIDE SEQUENCE [LARGE SCALE GENOMIC DNA]</scope>
    <source>
        <strain evidence="1 2">DSM 100211</strain>
    </source>
</reference>
<sequence>MSGLLGATPESLKTTDRKKAIARSGQKLAYYQNLFETNGASASDAPSPSFTYTDLKSHSKEKLGFDYRTREEIKKASFTEKLQAFGERFDAMAWLGKNPSNIDLSAMAGEAKPGMSLDRMFERYKEICVGQWENLPLNEQKTKWARYSRPKDDFKKVIGDIDILDITTSQTADYAIHLQKRVVATKAGTAKKGEKLALSSAKDIIKFLKSMASDVFQRDFPKHVKPTLAKFETAMRNIYHEAKAAGYTASGYWTMLQEQGAMNTARRLVLAPQPSPGFGELLLLNRLDLTVESLIVREPWRSLFEPEVLVAAQKRLDSMRRK</sequence>
<dbReference type="Proteomes" id="UP000574761">
    <property type="component" value="Unassembled WGS sequence"/>
</dbReference>
<keyword evidence="2" id="KW-1185">Reference proteome</keyword>
<comment type="caution">
    <text evidence="1">The sequence shown here is derived from an EMBL/GenBank/DDBJ whole genome shotgun (WGS) entry which is preliminary data.</text>
</comment>
<name>A0A7W6DBQ9_9HYPH</name>
<protein>
    <submittedName>
        <fullName evidence="1">Uncharacterized protein</fullName>
    </submittedName>
</protein>
<organism evidence="1 2">
    <name type="scientific">Mycoplana azooxidifex</name>
    <dbReference type="NCBI Taxonomy" id="1636188"/>
    <lineage>
        <taxon>Bacteria</taxon>
        <taxon>Pseudomonadati</taxon>
        <taxon>Pseudomonadota</taxon>
        <taxon>Alphaproteobacteria</taxon>
        <taxon>Hyphomicrobiales</taxon>
        <taxon>Rhizobiaceae</taxon>
        <taxon>Mycoplana</taxon>
    </lineage>
</organism>
<proteinExistence type="predicted"/>
<dbReference type="EMBL" id="JACIEE010000006">
    <property type="protein sequence ID" value="MBB3977727.1"/>
    <property type="molecule type" value="Genomic_DNA"/>
</dbReference>
<evidence type="ECO:0000313" key="1">
    <source>
        <dbReference type="EMBL" id="MBB3977727.1"/>
    </source>
</evidence>